<protein>
    <submittedName>
        <fullName evidence="2">Uncharacterized protein</fullName>
    </submittedName>
</protein>
<evidence type="ECO:0000256" key="1">
    <source>
        <dbReference type="SAM" id="MobiDB-lite"/>
    </source>
</evidence>
<name>A0ABD2M6J8_9BILA</name>
<comment type="caution">
    <text evidence="2">The sequence shown here is derived from an EMBL/GenBank/DDBJ whole genome shotgun (WGS) entry which is preliminary data.</text>
</comment>
<organism evidence="2 3">
    <name type="scientific">Heterodera trifolii</name>
    <dbReference type="NCBI Taxonomy" id="157864"/>
    <lineage>
        <taxon>Eukaryota</taxon>
        <taxon>Metazoa</taxon>
        <taxon>Ecdysozoa</taxon>
        <taxon>Nematoda</taxon>
        <taxon>Chromadorea</taxon>
        <taxon>Rhabditida</taxon>
        <taxon>Tylenchina</taxon>
        <taxon>Tylenchomorpha</taxon>
        <taxon>Tylenchoidea</taxon>
        <taxon>Heteroderidae</taxon>
        <taxon>Heteroderinae</taxon>
        <taxon>Heterodera</taxon>
    </lineage>
</organism>
<evidence type="ECO:0000313" key="2">
    <source>
        <dbReference type="EMBL" id="KAL3122697.1"/>
    </source>
</evidence>
<sequence length="319" mass="35518">MYSNKTNRTYDIEALQLYDYGPCQTCGRIRHWHLVRFTEWQKVTTFGKGVLLLDESHLCESGSLQNGLWRAISERAVFGGKIQMEVAKKIVCVLDENDGTHLLGIDENGVLVNISEVAPIIHHPMPVNNTQHFEDLSDDFNDMPPGDDLGAEITLGQNGLDMEDHTANNTLLVSILDTPQTQPPPHSSNPHHLNIALRRPSPFVGPSSVVTSNSNRSATPRRLHCDTLHVREAYTQMLARHGQSSTQSEENHSRSESRASSASSATTTSSMASRSTGGGRKRKSTAQKDMEKIFKLQKNNFECRPNCDDCKQILQQKLS</sequence>
<dbReference type="Proteomes" id="UP001620626">
    <property type="component" value="Unassembled WGS sequence"/>
</dbReference>
<gene>
    <name evidence="2" type="ORF">niasHT_009594</name>
</gene>
<feature type="compositionally biased region" description="Polar residues" evidence="1">
    <location>
        <begin position="208"/>
        <end position="218"/>
    </location>
</feature>
<accession>A0ABD2M6J8</accession>
<keyword evidence="3" id="KW-1185">Reference proteome</keyword>
<reference evidence="2 3" key="1">
    <citation type="submission" date="2024-10" db="EMBL/GenBank/DDBJ databases">
        <authorList>
            <person name="Kim D."/>
        </authorList>
    </citation>
    <scope>NUCLEOTIDE SEQUENCE [LARGE SCALE GENOMIC DNA]</scope>
    <source>
        <strain evidence="2">BH-2024</strain>
    </source>
</reference>
<feature type="compositionally biased region" description="Low complexity" evidence="1">
    <location>
        <begin position="258"/>
        <end position="275"/>
    </location>
</feature>
<feature type="region of interest" description="Disordered" evidence="1">
    <location>
        <begin position="178"/>
        <end position="224"/>
    </location>
</feature>
<evidence type="ECO:0000313" key="3">
    <source>
        <dbReference type="Proteomes" id="UP001620626"/>
    </source>
</evidence>
<proteinExistence type="predicted"/>
<feature type="region of interest" description="Disordered" evidence="1">
    <location>
        <begin position="239"/>
        <end position="292"/>
    </location>
</feature>
<dbReference type="AlphaFoldDB" id="A0ABD2M6J8"/>
<dbReference type="EMBL" id="JBICBT010000130">
    <property type="protein sequence ID" value="KAL3122697.1"/>
    <property type="molecule type" value="Genomic_DNA"/>
</dbReference>